<evidence type="ECO:0000313" key="2">
    <source>
        <dbReference type="Proteomes" id="UP000029646"/>
    </source>
</evidence>
<dbReference type="AlphaFoldDB" id="A0A090VZ40"/>
<comment type="caution">
    <text evidence="1">The sequence shown here is derived from an EMBL/GenBank/DDBJ whole genome shotgun (WGS) entry which is preliminary data.</text>
</comment>
<reference evidence="1 2" key="1">
    <citation type="journal article" date="2014" name="Genome Announc.">
        <title>Draft Genome Sequence of Marine Flavobacterium Jejuia pallidilutea Strain 11shimoA1 and Pigmentation Mutants.</title>
        <authorList>
            <person name="Takatani N."/>
            <person name="Nakanishi M."/>
            <person name="Meirelles P."/>
            <person name="Mino S."/>
            <person name="Suda W."/>
            <person name="Oshima K."/>
            <person name="Hattori M."/>
            <person name="Ohkuma M."/>
            <person name="Hosokawa M."/>
            <person name="Miyashita K."/>
            <person name="Thompson F.L."/>
            <person name="Niwa A."/>
            <person name="Sawabe T."/>
            <person name="Sawabe T."/>
        </authorList>
    </citation>
    <scope>NUCLEOTIDE SEQUENCE [LARGE SCALE GENOMIC DNA]</scope>
    <source>
        <strain evidence="2">JCM19302</strain>
    </source>
</reference>
<name>A0A090VZ40_9FLAO</name>
<gene>
    <name evidence="1" type="ORF">JCM19302_2590</name>
</gene>
<proteinExistence type="predicted"/>
<dbReference type="Proteomes" id="UP000029646">
    <property type="component" value="Unassembled WGS sequence"/>
</dbReference>
<dbReference type="EMBL" id="BBNS01000004">
    <property type="protein sequence ID" value="GAL70015.1"/>
    <property type="molecule type" value="Genomic_DNA"/>
</dbReference>
<organism evidence="1 2">
    <name type="scientific">Jejuia pallidilutea</name>
    <dbReference type="NCBI Taxonomy" id="504487"/>
    <lineage>
        <taxon>Bacteria</taxon>
        <taxon>Pseudomonadati</taxon>
        <taxon>Bacteroidota</taxon>
        <taxon>Flavobacteriia</taxon>
        <taxon>Flavobacteriales</taxon>
        <taxon>Flavobacteriaceae</taxon>
        <taxon>Jejuia</taxon>
    </lineage>
</organism>
<protein>
    <submittedName>
        <fullName evidence="1">Uncharacterized protein</fullName>
    </submittedName>
</protein>
<evidence type="ECO:0000313" key="1">
    <source>
        <dbReference type="EMBL" id="GAL70015.1"/>
    </source>
</evidence>
<accession>A0A090VZ40</accession>
<sequence>MGGGGKPPPCAAHTTLINTNKIEANILLFCIIMGTQMYKKKQLVKHNWLKKHP</sequence>